<gene>
    <name evidence="1" type="ORF">HHX25_20050</name>
</gene>
<name>A0ABX1S1P5_9FLAO</name>
<organism evidence="1 2">
    <name type="scientific">Flavivirga algicola</name>
    <dbReference type="NCBI Taxonomy" id="2729136"/>
    <lineage>
        <taxon>Bacteria</taxon>
        <taxon>Pseudomonadati</taxon>
        <taxon>Bacteroidota</taxon>
        <taxon>Flavobacteriia</taxon>
        <taxon>Flavobacteriales</taxon>
        <taxon>Flavobacteriaceae</taxon>
        <taxon>Flavivirga</taxon>
    </lineage>
</organism>
<evidence type="ECO:0000313" key="1">
    <source>
        <dbReference type="EMBL" id="NMH89805.1"/>
    </source>
</evidence>
<reference evidence="1 2" key="1">
    <citation type="submission" date="2020-04" db="EMBL/GenBank/DDBJ databases">
        <title>A Flavivirga sp. nov.</title>
        <authorList>
            <person name="Sun X."/>
        </authorList>
    </citation>
    <scope>NUCLEOTIDE SEQUENCE [LARGE SCALE GENOMIC DNA]</scope>
    <source>
        <strain evidence="1 2">Y03</strain>
    </source>
</reference>
<protein>
    <recommendedName>
        <fullName evidence="3">N-acetylglutamate synthase</fullName>
    </recommendedName>
</protein>
<proteinExistence type="predicted"/>
<evidence type="ECO:0008006" key="3">
    <source>
        <dbReference type="Google" id="ProtNLM"/>
    </source>
</evidence>
<keyword evidence="2" id="KW-1185">Reference proteome</keyword>
<comment type="caution">
    <text evidence="1">The sequence shown here is derived from an EMBL/GenBank/DDBJ whole genome shotgun (WGS) entry which is preliminary data.</text>
</comment>
<dbReference type="Pfam" id="PF26421">
    <property type="entry name" value="Avidin_like"/>
    <property type="match status" value="1"/>
</dbReference>
<evidence type="ECO:0000313" key="2">
    <source>
        <dbReference type="Proteomes" id="UP000746690"/>
    </source>
</evidence>
<dbReference type="Proteomes" id="UP000746690">
    <property type="component" value="Unassembled WGS sequence"/>
</dbReference>
<accession>A0ABX1S1P5</accession>
<dbReference type="EMBL" id="JABBHF010000016">
    <property type="protein sequence ID" value="NMH89805.1"/>
    <property type="molecule type" value="Genomic_DNA"/>
</dbReference>
<dbReference type="RefSeq" id="WP_169677129.1">
    <property type="nucleotide sequence ID" value="NZ_JABBHF010000016.1"/>
</dbReference>
<sequence length="113" mass="13050">MEKFNFNNKIFSLIENSEKGKVNSETIFKYKQEGNLVTAEYYGGPIKYGKIIAHLENNKLDMLYQCITTESELKAGKAIANISLTSNNKIKLKLNWEWLGKKNERGISEYIEH</sequence>
<dbReference type="InterPro" id="IPR058595">
    <property type="entry name" value="Avidin-like"/>
</dbReference>